<dbReference type="GO" id="GO:0030145">
    <property type="term" value="F:manganese ion binding"/>
    <property type="evidence" value="ECO:0007669"/>
    <property type="project" value="UniProtKB-UniRule"/>
</dbReference>
<evidence type="ECO:0000313" key="18">
    <source>
        <dbReference type="EMBL" id="HGK28908.1"/>
    </source>
</evidence>
<keyword evidence="9 14" id="KW-0540">Nuclease</keyword>
<dbReference type="GO" id="GO:0032299">
    <property type="term" value="C:ribonuclease H2 complex"/>
    <property type="evidence" value="ECO:0007669"/>
    <property type="project" value="TreeGrafter"/>
</dbReference>
<evidence type="ECO:0000256" key="3">
    <source>
        <dbReference type="ARBA" id="ARBA00004065"/>
    </source>
</evidence>
<evidence type="ECO:0000256" key="16">
    <source>
        <dbReference type="RuleBase" id="RU003515"/>
    </source>
</evidence>
<keyword evidence="8 14" id="KW-0963">Cytoplasm</keyword>
<dbReference type="SUPFAM" id="SSF53098">
    <property type="entry name" value="Ribonuclease H-like"/>
    <property type="match status" value="1"/>
</dbReference>
<gene>
    <name evidence="14" type="primary">rnhB</name>
    <name evidence="18" type="ORF">ENS41_08205</name>
</gene>
<dbReference type="CDD" id="cd07182">
    <property type="entry name" value="RNase_HII_bacteria_HII_like"/>
    <property type="match status" value="1"/>
</dbReference>
<evidence type="ECO:0000256" key="1">
    <source>
        <dbReference type="ARBA" id="ARBA00000077"/>
    </source>
</evidence>
<evidence type="ECO:0000259" key="17">
    <source>
        <dbReference type="PROSITE" id="PS51975"/>
    </source>
</evidence>
<comment type="cofactor">
    <cofactor evidence="2">
        <name>Mg(2+)</name>
        <dbReference type="ChEBI" id="CHEBI:18420"/>
    </cofactor>
</comment>
<dbReference type="AlphaFoldDB" id="A0A7C4CEF0"/>
<evidence type="ECO:0000256" key="12">
    <source>
        <dbReference type="ARBA" id="ARBA00022801"/>
    </source>
</evidence>
<comment type="similarity">
    <text evidence="5 14 16">Belongs to the RNase HII family.</text>
</comment>
<keyword evidence="10 14" id="KW-0479">Metal-binding</keyword>
<feature type="binding site" evidence="14 15">
    <location>
        <position position="17"/>
    </location>
    <ligand>
        <name>a divalent metal cation</name>
        <dbReference type="ChEBI" id="CHEBI:60240"/>
    </ligand>
</feature>
<feature type="domain" description="RNase H type-2" evidence="17">
    <location>
        <begin position="10"/>
        <end position="199"/>
    </location>
</feature>
<feature type="binding site" evidence="14 15">
    <location>
        <position position="108"/>
    </location>
    <ligand>
        <name>a divalent metal cation</name>
        <dbReference type="ChEBI" id="CHEBI:60240"/>
    </ligand>
</feature>
<dbReference type="GO" id="GO:0006298">
    <property type="term" value="P:mismatch repair"/>
    <property type="evidence" value="ECO:0007669"/>
    <property type="project" value="TreeGrafter"/>
</dbReference>
<dbReference type="Pfam" id="PF01351">
    <property type="entry name" value="RNase_HII"/>
    <property type="match status" value="1"/>
</dbReference>
<comment type="cofactor">
    <cofactor evidence="14 15">
        <name>Mn(2+)</name>
        <dbReference type="ChEBI" id="CHEBI:29035"/>
    </cofactor>
    <cofactor evidence="14 15">
        <name>Mg(2+)</name>
        <dbReference type="ChEBI" id="CHEBI:18420"/>
    </cofactor>
    <text evidence="14 15">Manganese or magnesium. Binds 1 divalent metal ion per monomer in the absence of substrate. May bind a second metal ion after substrate binding.</text>
</comment>
<keyword evidence="11 14" id="KW-0255">Endonuclease</keyword>
<evidence type="ECO:0000256" key="2">
    <source>
        <dbReference type="ARBA" id="ARBA00001946"/>
    </source>
</evidence>
<reference evidence="18" key="1">
    <citation type="journal article" date="2020" name="mSystems">
        <title>Genome- and Community-Level Interaction Insights into Carbon Utilization and Element Cycling Functions of Hydrothermarchaeota in Hydrothermal Sediment.</title>
        <authorList>
            <person name="Zhou Z."/>
            <person name="Liu Y."/>
            <person name="Xu W."/>
            <person name="Pan J."/>
            <person name="Luo Z.H."/>
            <person name="Li M."/>
        </authorList>
    </citation>
    <scope>NUCLEOTIDE SEQUENCE [LARGE SCALE GENOMIC DNA]</scope>
    <source>
        <strain evidence="18">SpSt-488</strain>
    </source>
</reference>
<comment type="catalytic activity">
    <reaction evidence="1 14 15 16">
        <text>Endonucleolytic cleavage to 5'-phosphomonoester.</text>
        <dbReference type="EC" id="3.1.26.4"/>
    </reaction>
</comment>
<evidence type="ECO:0000256" key="11">
    <source>
        <dbReference type="ARBA" id="ARBA00022759"/>
    </source>
</evidence>
<dbReference type="PANTHER" id="PTHR10954">
    <property type="entry name" value="RIBONUCLEASE H2 SUBUNIT A"/>
    <property type="match status" value="1"/>
</dbReference>
<dbReference type="HAMAP" id="MF_00052_B">
    <property type="entry name" value="RNase_HII_B"/>
    <property type="match status" value="1"/>
</dbReference>
<accession>A0A7C4CEF0</accession>
<dbReference type="InterPro" id="IPR022898">
    <property type="entry name" value="RNase_HII"/>
</dbReference>
<evidence type="ECO:0000256" key="13">
    <source>
        <dbReference type="ARBA" id="ARBA00023211"/>
    </source>
</evidence>
<dbReference type="EC" id="3.1.26.4" evidence="6 14"/>
<dbReference type="PROSITE" id="PS51975">
    <property type="entry name" value="RNASE_H_2"/>
    <property type="match status" value="1"/>
</dbReference>
<dbReference type="GO" id="GO:0005737">
    <property type="term" value="C:cytoplasm"/>
    <property type="evidence" value="ECO:0007669"/>
    <property type="project" value="UniProtKB-SubCell"/>
</dbReference>
<name>A0A7C4CEF0_UNCW3</name>
<evidence type="ECO:0000256" key="14">
    <source>
        <dbReference type="HAMAP-Rule" id="MF_00052"/>
    </source>
</evidence>
<evidence type="ECO:0000256" key="15">
    <source>
        <dbReference type="PROSITE-ProRule" id="PRU01319"/>
    </source>
</evidence>
<proteinExistence type="inferred from homology"/>
<evidence type="ECO:0000256" key="6">
    <source>
        <dbReference type="ARBA" id="ARBA00012180"/>
    </source>
</evidence>
<dbReference type="GO" id="GO:0003723">
    <property type="term" value="F:RNA binding"/>
    <property type="evidence" value="ECO:0007669"/>
    <property type="project" value="UniProtKB-UniRule"/>
</dbReference>
<evidence type="ECO:0000256" key="9">
    <source>
        <dbReference type="ARBA" id="ARBA00022722"/>
    </source>
</evidence>
<comment type="subcellular location">
    <subcellularLocation>
        <location evidence="4 14">Cytoplasm</location>
    </subcellularLocation>
</comment>
<evidence type="ECO:0000256" key="7">
    <source>
        <dbReference type="ARBA" id="ARBA00019179"/>
    </source>
</evidence>
<dbReference type="GO" id="GO:0004523">
    <property type="term" value="F:RNA-DNA hybrid ribonuclease activity"/>
    <property type="evidence" value="ECO:0007669"/>
    <property type="project" value="UniProtKB-UniRule"/>
</dbReference>
<dbReference type="InterPro" id="IPR036397">
    <property type="entry name" value="RNaseH_sf"/>
</dbReference>
<dbReference type="GO" id="GO:0043137">
    <property type="term" value="P:DNA replication, removal of RNA primer"/>
    <property type="evidence" value="ECO:0007669"/>
    <property type="project" value="TreeGrafter"/>
</dbReference>
<comment type="function">
    <text evidence="3 14 16">Endonuclease that specifically degrades the RNA of RNA-DNA hybrids.</text>
</comment>
<dbReference type="InterPro" id="IPR012337">
    <property type="entry name" value="RNaseH-like_sf"/>
</dbReference>
<organism evidence="18">
    <name type="scientific">candidate division WOR-3 bacterium</name>
    <dbReference type="NCBI Taxonomy" id="2052148"/>
    <lineage>
        <taxon>Bacteria</taxon>
        <taxon>Bacteria division WOR-3</taxon>
    </lineage>
</organism>
<protein>
    <recommendedName>
        <fullName evidence="7 14">Ribonuclease HII</fullName>
        <shortName evidence="14">RNase HII</shortName>
        <ecNumber evidence="6 14">3.1.26.4</ecNumber>
    </recommendedName>
</protein>
<dbReference type="Gene3D" id="3.30.420.10">
    <property type="entry name" value="Ribonuclease H-like superfamily/Ribonuclease H"/>
    <property type="match status" value="1"/>
</dbReference>
<feature type="binding site" evidence="14 15">
    <location>
        <position position="16"/>
    </location>
    <ligand>
        <name>a divalent metal cation</name>
        <dbReference type="ChEBI" id="CHEBI:60240"/>
    </ligand>
</feature>
<dbReference type="EMBL" id="DSUT01000175">
    <property type="protein sequence ID" value="HGK28908.1"/>
    <property type="molecule type" value="Genomic_DNA"/>
</dbReference>
<dbReference type="InterPro" id="IPR024567">
    <property type="entry name" value="RNase_HII/HIII_dom"/>
</dbReference>
<dbReference type="InterPro" id="IPR001352">
    <property type="entry name" value="RNase_HII/HIII"/>
</dbReference>
<dbReference type="NCBIfam" id="NF000595">
    <property type="entry name" value="PRK00015.1-3"/>
    <property type="match status" value="1"/>
</dbReference>
<keyword evidence="13 14" id="KW-0464">Manganese</keyword>
<evidence type="ECO:0000256" key="8">
    <source>
        <dbReference type="ARBA" id="ARBA00022490"/>
    </source>
</evidence>
<sequence>MDPDLRPADTPLCGVDEVGRGALAGPVVAAAVVMPPELMIDEVEDSKRLTPARRIELDVIIRSRATALALGAAGCDSIARQNILGATLQAMRRAVHRLKIKPGLVVVDGNIVPDINLPCHCVIRGDTRSFSIACASIVAKVFRDRLMAKLNARYPGYGFDRHKGYGTPDHLHALRELGPSPIHRRTFNPVRALLHSTPT</sequence>
<dbReference type="PANTHER" id="PTHR10954:SF18">
    <property type="entry name" value="RIBONUCLEASE HII"/>
    <property type="match status" value="1"/>
</dbReference>
<evidence type="ECO:0000256" key="10">
    <source>
        <dbReference type="ARBA" id="ARBA00022723"/>
    </source>
</evidence>
<keyword evidence="12 14" id="KW-0378">Hydrolase</keyword>
<evidence type="ECO:0000256" key="4">
    <source>
        <dbReference type="ARBA" id="ARBA00004496"/>
    </source>
</evidence>
<evidence type="ECO:0000256" key="5">
    <source>
        <dbReference type="ARBA" id="ARBA00007383"/>
    </source>
</evidence>
<comment type="caution">
    <text evidence="18">The sequence shown here is derived from an EMBL/GenBank/DDBJ whole genome shotgun (WGS) entry which is preliminary data.</text>
</comment>